<dbReference type="EMBL" id="VLNT01000008">
    <property type="protein sequence ID" value="TSD62575.1"/>
    <property type="molecule type" value="Genomic_DNA"/>
</dbReference>
<dbReference type="PROSITE" id="PS51257">
    <property type="entry name" value="PROKAR_LIPOPROTEIN"/>
    <property type="match status" value="1"/>
</dbReference>
<dbReference type="Proteomes" id="UP000316988">
    <property type="component" value="Unassembled WGS sequence"/>
</dbReference>
<comment type="caution">
    <text evidence="1">The sequence shown here is derived from an EMBL/GenBank/DDBJ whole genome shotgun (WGS) entry which is preliminary data.</text>
</comment>
<evidence type="ECO:0000313" key="1">
    <source>
        <dbReference type="EMBL" id="TSD62575.1"/>
    </source>
</evidence>
<organism evidence="1 2">
    <name type="scientific">Aeromicrobium piscarium</name>
    <dbReference type="NCBI Taxonomy" id="2590901"/>
    <lineage>
        <taxon>Bacteria</taxon>
        <taxon>Bacillati</taxon>
        <taxon>Actinomycetota</taxon>
        <taxon>Actinomycetes</taxon>
        <taxon>Propionibacteriales</taxon>
        <taxon>Nocardioidaceae</taxon>
        <taxon>Aeromicrobium</taxon>
    </lineage>
</organism>
<dbReference type="AlphaFoldDB" id="A0A554S8D1"/>
<proteinExistence type="predicted"/>
<dbReference type="RefSeq" id="WP_143913687.1">
    <property type="nucleotide sequence ID" value="NZ_VLNT01000008.1"/>
</dbReference>
<gene>
    <name evidence="1" type="ORF">FNM00_11510</name>
</gene>
<evidence type="ECO:0000313" key="2">
    <source>
        <dbReference type="Proteomes" id="UP000316988"/>
    </source>
</evidence>
<accession>A0A554S8D1</accession>
<reference evidence="1 2" key="1">
    <citation type="submission" date="2019-07" db="EMBL/GenBank/DDBJ databases">
        <authorList>
            <person name="Zhao L.H."/>
        </authorList>
    </citation>
    <scope>NUCLEOTIDE SEQUENCE [LARGE SCALE GENOMIC DNA]</scope>
    <source>
        <strain evidence="1 2">Co35</strain>
    </source>
</reference>
<sequence length="77" mass="8284">MPHHPRIRAATPSLLGATLLAACGSEPTTCGIADIAEREPEALAQLPEEAQGSVRDAYLLHEQDDYAFYAGDPISHR</sequence>
<protein>
    <submittedName>
        <fullName evidence="1">Uncharacterized protein</fullName>
    </submittedName>
</protein>
<keyword evidence="2" id="KW-1185">Reference proteome</keyword>
<name>A0A554S8D1_9ACTN</name>